<dbReference type="InterPro" id="IPR006043">
    <property type="entry name" value="NCS2"/>
</dbReference>
<dbReference type="GO" id="GO:0012505">
    <property type="term" value="C:endomembrane system"/>
    <property type="evidence" value="ECO:0007669"/>
    <property type="project" value="UniProtKB-SubCell"/>
</dbReference>
<feature type="transmembrane region" description="Helical" evidence="7">
    <location>
        <begin position="381"/>
        <end position="411"/>
    </location>
</feature>
<evidence type="ECO:0000256" key="4">
    <source>
        <dbReference type="ARBA" id="ARBA00022692"/>
    </source>
</evidence>
<evidence type="ECO:0000256" key="2">
    <source>
        <dbReference type="ARBA" id="ARBA00005697"/>
    </source>
</evidence>
<evidence type="ECO:0000256" key="6">
    <source>
        <dbReference type="ARBA" id="ARBA00023136"/>
    </source>
</evidence>
<organism evidence="8 9">
    <name type="scientific">Nitrospirillum viridazoti CBAmc</name>
    <dbReference type="NCBI Taxonomy" id="1441467"/>
    <lineage>
        <taxon>Bacteria</taxon>
        <taxon>Pseudomonadati</taxon>
        <taxon>Pseudomonadota</taxon>
        <taxon>Alphaproteobacteria</taxon>
        <taxon>Rhodospirillales</taxon>
        <taxon>Azospirillaceae</taxon>
        <taxon>Nitrospirillum</taxon>
        <taxon>Nitrospirillum viridazoti</taxon>
    </lineage>
</organism>
<keyword evidence="6 7" id="KW-0472">Membrane</keyword>
<protein>
    <submittedName>
        <fullName evidence="8">Permease</fullName>
    </submittedName>
</protein>
<dbReference type="GO" id="GO:0005886">
    <property type="term" value="C:plasma membrane"/>
    <property type="evidence" value="ECO:0007669"/>
    <property type="project" value="TreeGrafter"/>
</dbReference>
<evidence type="ECO:0000313" key="8">
    <source>
        <dbReference type="EMBL" id="ASG20383.1"/>
    </source>
</evidence>
<feature type="transmembrane region" description="Helical" evidence="7">
    <location>
        <begin position="357"/>
        <end position="375"/>
    </location>
</feature>
<dbReference type="AlphaFoldDB" id="A0A248JNR0"/>
<feature type="transmembrane region" description="Helical" evidence="7">
    <location>
        <begin position="242"/>
        <end position="272"/>
    </location>
</feature>
<comment type="similarity">
    <text evidence="2">Belongs to the nucleobase:cation symporter-2 (NCS2) (TC 2.A.40) family. Azg-like subfamily.</text>
</comment>
<evidence type="ECO:0000313" key="9">
    <source>
        <dbReference type="Proteomes" id="UP000197153"/>
    </source>
</evidence>
<keyword evidence="4 7" id="KW-0812">Transmembrane</keyword>
<reference evidence="8 9" key="1">
    <citation type="submission" date="2017-06" db="EMBL/GenBank/DDBJ databases">
        <title>Complete genome sequence of Nitrospirillum amazonense strain CBAmC, an endophytic nitrogen-fixing and plant growth-promoting bacterium, isolated from sugarcane.</title>
        <authorList>
            <person name="Schwab S."/>
            <person name="dos Santos Teixeira K.R."/>
            <person name="Simoes Araujo J.L."/>
            <person name="Soares Vidal M."/>
            <person name="Borges de Freitas H.R."/>
            <person name="Rivello Crivelaro A.L."/>
            <person name="Bueno de Camargo Nunes A."/>
            <person name="dos Santos C.M."/>
            <person name="Palmeira da Silva Rosa D."/>
            <person name="da Silva Padilha D."/>
            <person name="da Silva E."/>
            <person name="Araujo Terra L."/>
            <person name="Soares Mendes V."/>
            <person name="Farinelli L."/>
            <person name="Magalhaes Cruz L."/>
            <person name="Baldani J.I."/>
        </authorList>
    </citation>
    <scope>NUCLEOTIDE SEQUENCE [LARGE SCALE GENOMIC DNA]</scope>
    <source>
        <strain evidence="8 9">CBAmC</strain>
    </source>
</reference>
<feature type="transmembrane region" description="Helical" evidence="7">
    <location>
        <begin position="201"/>
        <end position="222"/>
    </location>
</feature>
<feature type="transmembrane region" description="Helical" evidence="7">
    <location>
        <begin position="292"/>
        <end position="311"/>
    </location>
</feature>
<evidence type="ECO:0000256" key="1">
    <source>
        <dbReference type="ARBA" id="ARBA00004127"/>
    </source>
</evidence>
<evidence type="ECO:0000256" key="7">
    <source>
        <dbReference type="SAM" id="Phobius"/>
    </source>
</evidence>
<feature type="transmembrane region" description="Helical" evidence="7">
    <location>
        <begin position="418"/>
        <end position="437"/>
    </location>
</feature>
<evidence type="ECO:0000256" key="3">
    <source>
        <dbReference type="ARBA" id="ARBA00022448"/>
    </source>
</evidence>
<dbReference type="PANTHER" id="PTHR43337">
    <property type="entry name" value="XANTHINE/URACIL PERMEASE C887.17-RELATED"/>
    <property type="match status" value="1"/>
</dbReference>
<name>A0A248JNR0_9PROT</name>
<keyword evidence="5 7" id="KW-1133">Transmembrane helix</keyword>
<proteinExistence type="inferred from homology"/>
<feature type="transmembrane region" description="Helical" evidence="7">
    <location>
        <begin position="331"/>
        <end position="350"/>
    </location>
</feature>
<feature type="transmembrane region" description="Helical" evidence="7">
    <location>
        <begin position="28"/>
        <end position="49"/>
    </location>
</feature>
<dbReference type="GO" id="GO:0005345">
    <property type="term" value="F:purine nucleobase transmembrane transporter activity"/>
    <property type="evidence" value="ECO:0007669"/>
    <property type="project" value="TreeGrafter"/>
</dbReference>
<dbReference type="KEGG" id="nao:Y958_05820"/>
<gene>
    <name evidence="8" type="ORF">Y958_05820</name>
</gene>
<feature type="transmembrane region" description="Helical" evidence="7">
    <location>
        <begin position="176"/>
        <end position="194"/>
    </location>
</feature>
<feature type="transmembrane region" description="Helical" evidence="7">
    <location>
        <begin position="61"/>
        <end position="83"/>
    </location>
</feature>
<feature type="transmembrane region" description="Helical" evidence="7">
    <location>
        <begin position="103"/>
        <end position="125"/>
    </location>
</feature>
<keyword evidence="9" id="KW-1185">Reference proteome</keyword>
<sequence>MRTPAMRVLLDRRFHLAERGTSVGREGVAGLTAFMAAAYLIVVIPSLLASGGMDRGAATTAAIVVMAVGSLFMGFYGNLPFIVGPGLGGSAILGITLAQTEHIPWPAGLGIALLSGVLFLVMTLTGARTLVMRLVPAPIKLGLGASLGLFIALLGCRDAGMVALNTKSVALSLGDFSQPGPIVALIGLGVAVALQARRLPGAMLAGIVAATLAGIPLGLTVLPSSLVALPRSFQPISFHIDIGSAFSLAALPYLFAFFAGEFFSTLGTTLAVGAKASLTDEHGNLPGIERPFLVDSVMATLGPLIGIPSGTALVESAAGVEAGGRTGLTSAWAALCFLATLLVTPLVMAVPRQATAPALILTGLSMFGTIRHLVADEIADLLPALVMVLVTLVANNFGTGIAAGILAYVLVQILAGRVARVPVGLLILSVPLGYYFYVAATRH</sequence>
<dbReference type="PANTHER" id="PTHR43337:SF1">
    <property type="entry name" value="XANTHINE_URACIL PERMEASE C887.17-RELATED"/>
    <property type="match status" value="1"/>
</dbReference>
<comment type="subcellular location">
    <subcellularLocation>
        <location evidence="1">Endomembrane system</location>
        <topology evidence="1">Multi-pass membrane protein</topology>
    </subcellularLocation>
</comment>
<feature type="transmembrane region" description="Helical" evidence="7">
    <location>
        <begin position="137"/>
        <end position="156"/>
    </location>
</feature>
<dbReference type="Proteomes" id="UP000197153">
    <property type="component" value="Chromosome 1"/>
</dbReference>
<dbReference type="InterPro" id="IPR045018">
    <property type="entry name" value="Azg-like"/>
</dbReference>
<accession>A0A248JNR0</accession>
<keyword evidence="3" id="KW-0813">Transport</keyword>
<dbReference type="Pfam" id="PF00860">
    <property type="entry name" value="Xan_ur_permease"/>
    <property type="match status" value="1"/>
</dbReference>
<dbReference type="EMBL" id="CP022110">
    <property type="protein sequence ID" value="ASG20383.1"/>
    <property type="molecule type" value="Genomic_DNA"/>
</dbReference>
<evidence type="ECO:0000256" key="5">
    <source>
        <dbReference type="ARBA" id="ARBA00022989"/>
    </source>
</evidence>